<feature type="region of interest" description="Disordered" evidence="1">
    <location>
        <begin position="1756"/>
        <end position="1783"/>
    </location>
</feature>
<dbReference type="Pfam" id="PF00931">
    <property type="entry name" value="NB-ARC"/>
    <property type="match status" value="1"/>
</dbReference>
<dbReference type="Proteomes" id="UP000654913">
    <property type="component" value="Chromosome 2"/>
</dbReference>
<sequence>MASPASRVRQFGLTPVYTSPDPQVDIVFVHGLNGHPYSTWATNPHNEQGLPSVYWPTDLLPEALASSRVRILTYGYNANVASFTDSVSNNRIHRHAETLASSLAANRYLRDCLYRPIIFVCHSLGGLVVKRALIYCKNIANERTEHLRSIWVSTYGILFLGTPHTGSDVAKWELLLQNICTALTPKKLLDSSSTLIESLKTNSENLQNINSLFSQDIRRFRIYCFHETVETNVKGSQELIVDEASAAPPAEGVERMGIEADHRHICKFDNDSSPGYEAVAEALLRYSQHAPDTIAARWTEENKTRALMKEKAREIFAPNEREAVLANSSQNFVASNLSGCVPTPGDRVEITTSPDAPPTLLIAPPGFHPNAVFYGMQKELEVLHNRLYKARTRSNRLMAVLITGVPGSGKSHLARQYVWNSRECYPGGIFWIDAKSTESVLKCFWDIAEKAMLIESPDYHLPDLTNSQKIVGVVRNWFESREGWLIVFDGVFFRQEEDINTFRQFLPFKEKCSIIYTSVDKTLRKKQRLYEPYCLQISPLQEEDARKLLFKDLGIRSPNPQQIRKATEIVNHYECLPLAIRAMGHRLCSTGKPLESYSIESHLMDKKLSEPFLSIMHDLYRMGHFKAFNLINLLSFFDHHVPVRLIELGMSSLEQRNVDILTSPGPGERGDIDTTLGILIRYGLIERTSDAYALQEKAVPLRSERDTLLDRKAVGGKSWEWQTESSQGALLPTHNNSGSIDIIKIHSVVQGFCQAELKTMDREMGTPRAADSGGSANSYHSWLVVAILVFCTSYENAKKRMNHYDDYGMVKDLREYETHASRLASCFRKRTHESAALRQAGEELRQARRSIRKEIRRISPSSSPESAPDDGPSRQLTWDLNEPQEMPNLPHNFNPGLSVSHKSLRSGAEKEEIGYETDAESDKTFPRISPVPSHTSNKVEQPKSSQASSQYQTDEQSWHVVHKAYRPKKNKEKQRMQRLMFPRNTPPPILAEPTLKLETAEGRGASSGRVSLSASEALAAVHNANPPQPRDHLAKMAAGRQDRTVDRDDLLEKLQTIGYDIEEIHNLLVENKRDSPWIYFEPTVISPPAMGVNRHINQCSHRLRVTQDHILTDPSLTLPPRVGLGADDREDIIKLVEELCGIGGIRPNTRILSDWVGTAKFSHEANAIAVEYPLPTVARRVSLTNADVSGVSRALDNVRFAAGYLQENSLCCESFTVVRYRKCETNADRGDIVSVDFQLVVNLTAALENVKNTETPLATSNLFEESLAILKLVLPDSGRHEDDELDADACLHFGALAVQFLSLGLLSYIQAHIGPIEPFFLDTPVHRATLLGTGQHRPYPHLMAKLVNISCLGGMTRGPIWMFSNGQEEYDSDTRTSERCDIVGHIDDIIDTWGPGNLIYRRDNPGFPVAVQIGGGFIFAGEDATYHWAREIDESAILREINPLEPIRVGALTSINADCRLDEEACRRQSANVLEYLGTSTASWVKSQRQIGLQGGQYVVGQFLDTWNKQRGVSVKEVALAMSAEGLIQYMDEYWGVQVSYCTGVARRVLLRTLISDLLRTFPGGTEPEVQRFEAALRNSPCQLDDFLRNISPDSRQRILHIVRTILDTLQYTGLDSTDRYFCIAWPFRGEVSRCFKVPLEGHSSWARILADSHDTATFAYITMDCLETDTVKCRELCCDDMYLLETAVTRTVREDQGQWMMKDEEVYYFSKLDSIIWVKVQRHCDSQPANLIELMSMESLTRGIRQRLYMSEKKKQRSRLRECPTAWTDGEPVSVSSARRNP</sequence>
<dbReference type="InterPro" id="IPR027417">
    <property type="entry name" value="P-loop_NTPase"/>
</dbReference>
<evidence type="ECO:0000313" key="3">
    <source>
        <dbReference type="EMBL" id="BCS21759.1"/>
    </source>
</evidence>
<dbReference type="EMBL" id="AP024444">
    <property type="protein sequence ID" value="BCS21759.1"/>
    <property type="molecule type" value="Genomic_DNA"/>
</dbReference>
<name>A0A7R8AJG8_9EURO</name>
<dbReference type="GeneID" id="64971764"/>
<dbReference type="KEGG" id="apuu:APUU_22191S"/>
<dbReference type="InterPro" id="IPR002182">
    <property type="entry name" value="NB-ARC"/>
</dbReference>
<dbReference type="SUPFAM" id="SSF53474">
    <property type="entry name" value="alpha/beta-Hydrolases"/>
    <property type="match status" value="1"/>
</dbReference>
<evidence type="ECO:0000256" key="1">
    <source>
        <dbReference type="SAM" id="MobiDB-lite"/>
    </source>
</evidence>
<dbReference type="PANTHER" id="PTHR48187">
    <property type="entry name" value="LD21810P"/>
    <property type="match status" value="1"/>
</dbReference>
<reference evidence="3" key="2">
    <citation type="submission" date="2021-02" db="EMBL/GenBank/DDBJ databases">
        <title>Aspergillus puulaauensis MK2 genome sequence.</title>
        <authorList>
            <person name="Futagami T."/>
            <person name="Mori K."/>
            <person name="Kadooka C."/>
            <person name="Tanaka T."/>
        </authorList>
    </citation>
    <scope>NUCLEOTIDE SEQUENCE</scope>
    <source>
        <strain evidence="3">MK2</strain>
    </source>
</reference>
<dbReference type="Gene3D" id="3.40.50.300">
    <property type="entry name" value="P-loop containing nucleotide triphosphate hydrolases"/>
    <property type="match status" value="1"/>
</dbReference>
<dbReference type="OrthoDB" id="5086500at2759"/>
<dbReference type="Gene3D" id="3.40.50.1820">
    <property type="entry name" value="alpha/beta hydrolase"/>
    <property type="match status" value="1"/>
</dbReference>
<feature type="compositionally biased region" description="Polar residues" evidence="1">
    <location>
        <begin position="932"/>
        <end position="955"/>
    </location>
</feature>
<proteinExistence type="predicted"/>
<evidence type="ECO:0000259" key="2">
    <source>
        <dbReference type="Pfam" id="PF00931"/>
    </source>
</evidence>
<reference evidence="3" key="1">
    <citation type="submission" date="2021-01" db="EMBL/GenBank/DDBJ databases">
        <authorList>
            <consortium name="Aspergillus puulaauensis MK2 genome sequencing consortium"/>
            <person name="Kazuki M."/>
            <person name="Futagami T."/>
        </authorList>
    </citation>
    <scope>NUCLEOTIDE SEQUENCE</scope>
    <source>
        <strain evidence="3">MK2</strain>
    </source>
</reference>
<organism evidence="3 4">
    <name type="scientific">Aspergillus puulaauensis</name>
    <dbReference type="NCBI Taxonomy" id="1220207"/>
    <lineage>
        <taxon>Eukaryota</taxon>
        <taxon>Fungi</taxon>
        <taxon>Dikarya</taxon>
        <taxon>Ascomycota</taxon>
        <taxon>Pezizomycotina</taxon>
        <taxon>Eurotiomycetes</taxon>
        <taxon>Eurotiomycetidae</taxon>
        <taxon>Eurotiales</taxon>
        <taxon>Aspergillaceae</taxon>
        <taxon>Aspergillus</taxon>
    </lineage>
</organism>
<feature type="region of interest" description="Disordered" evidence="1">
    <location>
        <begin position="853"/>
        <end position="957"/>
    </location>
</feature>
<dbReference type="InterPro" id="IPR029058">
    <property type="entry name" value="AB_hydrolase_fold"/>
</dbReference>
<protein>
    <recommendedName>
        <fullName evidence="2">NB-ARC domain-containing protein</fullName>
    </recommendedName>
</protein>
<dbReference type="GO" id="GO:0043531">
    <property type="term" value="F:ADP binding"/>
    <property type="evidence" value="ECO:0007669"/>
    <property type="project" value="InterPro"/>
</dbReference>
<keyword evidence="4" id="KW-1185">Reference proteome</keyword>
<dbReference type="SUPFAM" id="SSF52540">
    <property type="entry name" value="P-loop containing nucleoside triphosphate hydrolases"/>
    <property type="match status" value="1"/>
</dbReference>
<dbReference type="PANTHER" id="PTHR48187:SF2">
    <property type="entry name" value="LD21810P"/>
    <property type="match status" value="1"/>
</dbReference>
<gene>
    <name evidence="3" type="ORF">APUU_22191S</name>
</gene>
<evidence type="ECO:0000313" key="4">
    <source>
        <dbReference type="Proteomes" id="UP000654913"/>
    </source>
</evidence>
<dbReference type="RefSeq" id="XP_041553953.1">
    <property type="nucleotide sequence ID" value="XM_041701026.1"/>
</dbReference>
<feature type="domain" description="NB-ARC" evidence="2">
    <location>
        <begin position="378"/>
        <end position="550"/>
    </location>
</feature>
<accession>A0A7R8AJG8</accession>